<dbReference type="GO" id="GO:0051701">
    <property type="term" value="P:biological process involved in interaction with host"/>
    <property type="evidence" value="ECO:0007669"/>
    <property type="project" value="TreeGrafter"/>
</dbReference>
<evidence type="ECO:0000259" key="2">
    <source>
        <dbReference type="Pfam" id="PF02470"/>
    </source>
</evidence>
<feature type="domain" description="Mammalian cell entry C-terminal" evidence="3">
    <location>
        <begin position="141"/>
        <end position="361"/>
    </location>
</feature>
<sequence>MGHHDDGEGGRMSKSSRVVDAFLGLGYLALAAALVAVALLAYEKAFTPTTDVTLRTGAIGNALQEGSDVKLNGVPVGEVSRVRTDPDGAELTLALKPAVSETLPAGTTARLLPKTLFGERYVSLVTPASGSAGRASGGGPEGLSEGDVIYQDTSDEAVELEELFDELLPVLQALQPEKLSATLGELSAMLRGRGADLGDSMARWSDYLEQLNPHVPTMAEDFQKLAEVADTYNEALPDLLSALDSMTTTSATMVQQRAQLSDVYANVITASDTTGGWVGTHQPTIEILSADSRAALEAVRPYASQFPCLFEAARDFIPAMDKTLGKGTDEPGIHVVLNVEESRGKYVPGADAPQYATGGSPRCPYVTGKRAAPSATKSAAAASADAAPAIEQIAPPPGEFVRQQAALTGLGDANSPAENQLFAELLAPTEGLAPAEYPGWSSLLVGPVLRDTKVTLQ</sequence>
<keyword evidence="1" id="KW-0812">Transmembrane</keyword>
<dbReference type="AlphaFoldDB" id="A0A3L8PK96"/>
<dbReference type="InterPro" id="IPR052336">
    <property type="entry name" value="MlaD_Phospholipid_Transporter"/>
</dbReference>
<accession>A0A3L8PK96</accession>
<evidence type="ECO:0000313" key="5">
    <source>
        <dbReference type="Proteomes" id="UP000282515"/>
    </source>
</evidence>
<evidence type="ECO:0000256" key="1">
    <source>
        <dbReference type="SAM" id="Phobius"/>
    </source>
</evidence>
<keyword evidence="1" id="KW-1133">Transmembrane helix</keyword>
<comment type="caution">
    <text evidence="4">The sequence shown here is derived from an EMBL/GenBank/DDBJ whole genome shotgun (WGS) entry which is preliminary data.</text>
</comment>
<keyword evidence="5" id="KW-1185">Reference proteome</keyword>
<evidence type="ECO:0000259" key="3">
    <source>
        <dbReference type="Pfam" id="PF11887"/>
    </source>
</evidence>
<organism evidence="4 5">
    <name type="scientific">Aeromicrobium phragmitis</name>
    <dbReference type="NCBI Taxonomy" id="2478914"/>
    <lineage>
        <taxon>Bacteria</taxon>
        <taxon>Bacillati</taxon>
        <taxon>Actinomycetota</taxon>
        <taxon>Actinomycetes</taxon>
        <taxon>Propionibacteriales</taxon>
        <taxon>Nocardioidaceae</taxon>
        <taxon>Aeromicrobium</taxon>
    </lineage>
</organism>
<dbReference type="NCBIfam" id="TIGR00996">
    <property type="entry name" value="Mtu_fam_mce"/>
    <property type="match status" value="1"/>
</dbReference>
<evidence type="ECO:0000313" key="4">
    <source>
        <dbReference type="EMBL" id="RLV55018.1"/>
    </source>
</evidence>
<dbReference type="InterPro" id="IPR003399">
    <property type="entry name" value="Mce/MlaD"/>
</dbReference>
<feature type="domain" description="Mce/MlaD" evidence="2">
    <location>
        <begin position="49"/>
        <end position="125"/>
    </location>
</feature>
<dbReference type="EMBL" id="RDBF01000011">
    <property type="protein sequence ID" value="RLV55018.1"/>
    <property type="molecule type" value="Genomic_DNA"/>
</dbReference>
<name>A0A3L8PK96_9ACTN</name>
<dbReference type="GO" id="GO:0005576">
    <property type="term" value="C:extracellular region"/>
    <property type="evidence" value="ECO:0007669"/>
    <property type="project" value="TreeGrafter"/>
</dbReference>
<keyword evidence="1" id="KW-0472">Membrane</keyword>
<proteinExistence type="predicted"/>
<dbReference type="Proteomes" id="UP000282515">
    <property type="component" value="Unassembled WGS sequence"/>
</dbReference>
<dbReference type="Pfam" id="PF02470">
    <property type="entry name" value="MlaD"/>
    <property type="match status" value="1"/>
</dbReference>
<dbReference type="PANTHER" id="PTHR33371">
    <property type="entry name" value="INTERMEMBRANE PHOSPHOLIPID TRANSPORT SYSTEM BINDING PROTEIN MLAD-RELATED"/>
    <property type="match status" value="1"/>
</dbReference>
<gene>
    <name evidence="4" type="ORF">D9V41_13045</name>
</gene>
<protein>
    <submittedName>
        <fullName evidence="4">MCE family protein</fullName>
    </submittedName>
</protein>
<dbReference type="Pfam" id="PF11887">
    <property type="entry name" value="Mce4_CUP1"/>
    <property type="match status" value="1"/>
</dbReference>
<reference evidence="4 5" key="1">
    <citation type="submission" date="2018-10" db="EMBL/GenBank/DDBJ databases">
        <title>Aeromicrobium sp. 9W16Y-2 whole genome shotgun sequence.</title>
        <authorList>
            <person name="Li F."/>
        </authorList>
    </citation>
    <scope>NUCLEOTIDE SEQUENCE [LARGE SCALE GENOMIC DNA]</scope>
    <source>
        <strain evidence="4 5">9W16Y-2</strain>
    </source>
</reference>
<dbReference type="PANTHER" id="PTHR33371:SF19">
    <property type="entry name" value="MCE-FAMILY PROTEIN MCE4A"/>
    <property type="match status" value="1"/>
</dbReference>
<feature type="transmembrane region" description="Helical" evidence="1">
    <location>
        <begin position="21"/>
        <end position="42"/>
    </location>
</feature>
<dbReference type="InterPro" id="IPR005693">
    <property type="entry name" value="Mce"/>
</dbReference>
<dbReference type="InterPro" id="IPR024516">
    <property type="entry name" value="Mce_C"/>
</dbReference>